<keyword evidence="7" id="KW-0493">Microtubule</keyword>
<dbReference type="GO" id="GO:0007018">
    <property type="term" value="P:microtubule-based movement"/>
    <property type="evidence" value="ECO:0007669"/>
    <property type="project" value="InterPro"/>
</dbReference>
<comment type="similarity">
    <text evidence="6 7">Belongs to the TRAFAC class myosin-kinesin ATPase superfamily. Kinesin family.</text>
</comment>
<dbReference type="GO" id="GO:0003777">
    <property type="term" value="F:microtubule motor activity"/>
    <property type="evidence" value="ECO:0007669"/>
    <property type="project" value="InterPro"/>
</dbReference>
<proteinExistence type="inferred from homology"/>
<evidence type="ECO:0000256" key="1">
    <source>
        <dbReference type="ARBA" id="ARBA00004496"/>
    </source>
</evidence>
<feature type="domain" description="Kinesin motor" evidence="8">
    <location>
        <begin position="8"/>
        <end position="344"/>
    </location>
</feature>
<dbReference type="GO" id="GO:0007052">
    <property type="term" value="P:mitotic spindle organization"/>
    <property type="evidence" value="ECO:0007669"/>
    <property type="project" value="TreeGrafter"/>
</dbReference>
<evidence type="ECO:0000256" key="5">
    <source>
        <dbReference type="ARBA" id="ARBA00023054"/>
    </source>
</evidence>
<dbReference type="PROSITE" id="PS00411">
    <property type="entry name" value="KINESIN_MOTOR_1"/>
    <property type="match status" value="1"/>
</dbReference>
<protein>
    <recommendedName>
        <fullName evidence="7">Kinesin-like protein</fullName>
    </recommendedName>
</protein>
<dbReference type="OrthoDB" id="3176171at2759"/>
<organism evidence="9">
    <name type="scientific">Pelagomonas calceolata</name>
    <dbReference type="NCBI Taxonomy" id="35677"/>
    <lineage>
        <taxon>Eukaryota</taxon>
        <taxon>Sar</taxon>
        <taxon>Stramenopiles</taxon>
        <taxon>Ochrophyta</taxon>
        <taxon>Pelagophyceae</taxon>
        <taxon>Pelagomonadales</taxon>
        <taxon>Pelagomonadaceae</taxon>
        <taxon>Pelagomonas</taxon>
    </lineage>
</organism>
<dbReference type="EMBL" id="CAKKNE010000006">
    <property type="protein sequence ID" value="CAH0379169.1"/>
    <property type="molecule type" value="Genomic_DNA"/>
</dbReference>
<evidence type="ECO:0000259" key="8">
    <source>
        <dbReference type="PROSITE" id="PS50067"/>
    </source>
</evidence>
<dbReference type="GO" id="GO:0051231">
    <property type="term" value="P:spindle elongation"/>
    <property type="evidence" value="ECO:0007669"/>
    <property type="project" value="TreeGrafter"/>
</dbReference>
<dbReference type="SUPFAM" id="SSF52540">
    <property type="entry name" value="P-loop containing nucleoside triphosphate hydrolases"/>
    <property type="match status" value="1"/>
</dbReference>
<dbReference type="PROSITE" id="PS50067">
    <property type="entry name" value="KINESIN_MOTOR_2"/>
    <property type="match status" value="1"/>
</dbReference>
<dbReference type="Pfam" id="PF00225">
    <property type="entry name" value="Kinesin"/>
    <property type="match status" value="1"/>
</dbReference>
<feature type="binding site" evidence="6">
    <location>
        <begin position="92"/>
        <end position="99"/>
    </location>
    <ligand>
        <name>ATP</name>
        <dbReference type="ChEBI" id="CHEBI:30616"/>
    </ligand>
</feature>
<dbReference type="GO" id="GO:0005737">
    <property type="term" value="C:cytoplasm"/>
    <property type="evidence" value="ECO:0007669"/>
    <property type="project" value="UniProtKB-SubCell"/>
</dbReference>
<dbReference type="InterPro" id="IPR001752">
    <property type="entry name" value="Kinesin_motor_dom"/>
</dbReference>
<dbReference type="Gene3D" id="3.40.850.10">
    <property type="entry name" value="Kinesin motor domain"/>
    <property type="match status" value="1"/>
</dbReference>
<evidence type="ECO:0000313" key="11">
    <source>
        <dbReference type="Proteomes" id="UP000789595"/>
    </source>
</evidence>
<keyword evidence="6 7" id="KW-0505">Motor protein</keyword>
<comment type="subcellular location">
    <subcellularLocation>
        <location evidence="1">Cytoplasm</location>
    </subcellularLocation>
</comment>
<reference evidence="10" key="2">
    <citation type="submission" date="2021-11" db="EMBL/GenBank/DDBJ databases">
        <authorList>
            <consortium name="Genoscope - CEA"/>
            <person name="William W."/>
        </authorList>
    </citation>
    <scope>NUCLEOTIDE SEQUENCE</scope>
</reference>
<evidence type="ECO:0000256" key="7">
    <source>
        <dbReference type="RuleBase" id="RU000394"/>
    </source>
</evidence>
<dbReference type="EMBL" id="HBIW01007045">
    <property type="protein sequence ID" value="CAE0690477.1"/>
    <property type="molecule type" value="Transcribed_RNA"/>
</dbReference>
<dbReference type="PANTHER" id="PTHR47969:SF15">
    <property type="entry name" value="CHROMOSOME-ASSOCIATED KINESIN KIF4A-RELATED"/>
    <property type="match status" value="1"/>
</dbReference>
<dbReference type="PRINTS" id="PR00380">
    <property type="entry name" value="KINESINHEAVY"/>
</dbReference>
<evidence type="ECO:0000256" key="4">
    <source>
        <dbReference type="ARBA" id="ARBA00022840"/>
    </source>
</evidence>
<dbReference type="GO" id="GO:0008017">
    <property type="term" value="F:microtubule binding"/>
    <property type="evidence" value="ECO:0007669"/>
    <property type="project" value="InterPro"/>
</dbReference>
<name>A0A7S3ZQA4_9STRA</name>
<evidence type="ECO:0000313" key="10">
    <source>
        <dbReference type="EMBL" id="CAH0379169.1"/>
    </source>
</evidence>
<keyword evidence="5" id="KW-0175">Coiled coil</keyword>
<dbReference type="GO" id="GO:0005524">
    <property type="term" value="F:ATP binding"/>
    <property type="evidence" value="ECO:0007669"/>
    <property type="project" value="UniProtKB-UniRule"/>
</dbReference>
<dbReference type="Proteomes" id="UP000789595">
    <property type="component" value="Unassembled WGS sequence"/>
</dbReference>
<keyword evidence="4 6" id="KW-0067">ATP-binding</keyword>
<keyword evidence="2" id="KW-0963">Cytoplasm</keyword>
<gene>
    <name evidence="9" type="ORF">PCAL00307_LOCUS5913</name>
    <name evidence="10" type="ORF">PECAL_6P07710</name>
</gene>
<evidence type="ECO:0000256" key="3">
    <source>
        <dbReference type="ARBA" id="ARBA00022741"/>
    </source>
</evidence>
<dbReference type="PANTHER" id="PTHR47969">
    <property type="entry name" value="CHROMOSOME-ASSOCIATED KINESIN KIF4A-RELATED"/>
    <property type="match status" value="1"/>
</dbReference>
<evidence type="ECO:0000313" key="9">
    <source>
        <dbReference type="EMBL" id="CAE0690477.1"/>
    </source>
</evidence>
<evidence type="ECO:0000256" key="6">
    <source>
        <dbReference type="PROSITE-ProRule" id="PRU00283"/>
    </source>
</evidence>
<dbReference type="GO" id="GO:0005875">
    <property type="term" value="C:microtubule associated complex"/>
    <property type="evidence" value="ECO:0007669"/>
    <property type="project" value="TreeGrafter"/>
</dbReference>
<evidence type="ECO:0000256" key="2">
    <source>
        <dbReference type="ARBA" id="ARBA00022490"/>
    </source>
</evidence>
<dbReference type="SMART" id="SM00129">
    <property type="entry name" value="KISc"/>
    <property type="match status" value="1"/>
</dbReference>
<dbReference type="CDD" id="cd00106">
    <property type="entry name" value="KISc"/>
    <property type="match status" value="1"/>
</dbReference>
<keyword evidence="11" id="KW-1185">Reference proteome</keyword>
<dbReference type="AlphaFoldDB" id="A0A7S3ZQA4"/>
<keyword evidence="3 6" id="KW-0547">Nucleotide-binding</keyword>
<dbReference type="InterPro" id="IPR036961">
    <property type="entry name" value="Kinesin_motor_dom_sf"/>
</dbReference>
<reference evidence="9" key="1">
    <citation type="submission" date="2021-01" db="EMBL/GenBank/DDBJ databases">
        <authorList>
            <person name="Corre E."/>
            <person name="Pelletier E."/>
            <person name="Niang G."/>
            <person name="Scheremetjew M."/>
            <person name="Finn R."/>
            <person name="Kale V."/>
            <person name="Holt S."/>
            <person name="Cochrane G."/>
            <person name="Meng A."/>
            <person name="Brown T."/>
            <person name="Cohen L."/>
        </authorList>
    </citation>
    <scope>NUCLEOTIDE SEQUENCE</scope>
    <source>
        <strain evidence="9">CCMP1756</strain>
    </source>
</reference>
<sequence length="623" mass="67182">MAAPPPHRIRVVCRLRPADDAAVEVRGASLIVPKNRSVRESRDELPAQGGLRFGVDAVYDQSASQVSVFEGEAAKLVDGVVDGVTGTLLAYGQTGAGKTFTVLGRGGTASGAKYDDRGLVPRCLERLFATAMRKRRSGRVVDVRLSVCEVYNETVVDLLRPPPEKGQPVGLPVVERNGLTEIKGLEKAPVASAADALQLLYDAEINRAVASHAMNCASSRSHLVVTGHVVCSHGEDVTEAKLTIVDLAGAERVNQTQSRDGTATLREAGYINKSLAFLEQVVVALGDDKPRLHIPYRSSKLTHALKDALGGTCRTTLIACVWPSAAQADQTRATLRFAARMGRITCAPVVGRRRSASEDAASKVVARKLRNEVAVLRAELAARDLIRGTPPPAYAYGPLTDADEVQKCAKVARAYVDDGTVPPVITVGQVRAVYAALRDLCSQAPPAATPAAPPSETPARQSRRLFATPLASPPPPTEQLTSSNLEAHQSMTNEELFKRWRSSTTDQEVIDVEEDLRACASRKKELKTLSKKLVTDVNDAKTRIDEELQALQATGGADEFGDDSEAAHAVASSKIRDAKRVYRSAFEARKQAQMELVHVDARRKYLFRLLVAKFQAAHDLVST</sequence>
<dbReference type="InterPro" id="IPR019821">
    <property type="entry name" value="Kinesin_motor_CS"/>
</dbReference>
<dbReference type="InterPro" id="IPR027417">
    <property type="entry name" value="P-loop_NTPase"/>
</dbReference>
<accession>A0A7S3ZQA4</accession>
<dbReference type="GO" id="GO:0005874">
    <property type="term" value="C:microtubule"/>
    <property type="evidence" value="ECO:0007669"/>
    <property type="project" value="UniProtKB-KW"/>
</dbReference>
<dbReference type="InterPro" id="IPR027640">
    <property type="entry name" value="Kinesin-like_fam"/>
</dbReference>